<dbReference type="GO" id="GO:0004177">
    <property type="term" value="F:aminopeptidase activity"/>
    <property type="evidence" value="ECO:0007669"/>
    <property type="project" value="UniProtKB-KW"/>
</dbReference>
<dbReference type="Pfam" id="PF02073">
    <property type="entry name" value="Peptidase_M29"/>
    <property type="match status" value="1"/>
</dbReference>
<evidence type="ECO:0000256" key="6">
    <source>
        <dbReference type="ARBA" id="ARBA00022670"/>
    </source>
</evidence>
<evidence type="ECO:0000256" key="4">
    <source>
        <dbReference type="ARBA" id="ARBA00008236"/>
    </source>
</evidence>
<dbReference type="PRINTS" id="PR00919">
    <property type="entry name" value="THERMOPTASE"/>
</dbReference>
<evidence type="ECO:0000256" key="2">
    <source>
        <dbReference type="ARBA" id="ARBA00001946"/>
    </source>
</evidence>
<dbReference type="SUPFAM" id="SSF144052">
    <property type="entry name" value="Thermophilic metalloprotease-like"/>
    <property type="match status" value="1"/>
</dbReference>
<comment type="cofactor">
    <cofactor evidence="1">
        <name>Co(2+)</name>
        <dbReference type="ChEBI" id="CHEBI:48828"/>
    </cofactor>
</comment>
<keyword evidence="6" id="KW-0645">Protease</keyword>
<dbReference type="GO" id="GO:0006508">
    <property type="term" value="P:proteolysis"/>
    <property type="evidence" value="ECO:0007669"/>
    <property type="project" value="UniProtKB-KW"/>
</dbReference>
<gene>
    <name evidence="10" type="ORF">EDM56_17765</name>
</gene>
<evidence type="ECO:0000256" key="9">
    <source>
        <dbReference type="ARBA" id="ARBA00023049"/>
    </source>
</evidence>
<dbReference type="InterPro" id="IPR052170">
    <property type="entry name" value="M29_Exopeptidase"/>
</dbReference>
<dbReference type="InterPro" id="IPR035097">
    <property type="entry name" value="M29_N-terminal"/>
</dbReference>
<comment type="cofactor">
    <cofactor evidence="3">
        <name>Zn(2+)</name>
        <dbReference type="ChEBI" id="CHEBI:29105"/>
    </cofactor>
</comment>
<keyword evidence="9" id="KW-0482">Metalloprotease</keyword>
<evidence type="ECO:0000313" key="11">
    <source>
        <dbReference type="Proteomes" id="UP000271031"/>
    </source>
</evidence>
<dbReference type="AlphaFoldDB" id="A0A3M8DF65"/>
<keyword evidence="7" id="KW-0479">Metal-binding</keyword>
<name>A0A3M8DF65_9BACL</name>
<evidence type="ECO:0000256" key="5">
    <source>
        <dbReference type="ARBA" id="ARBA00022438"/>
    </source>
</evidence>
<keyword evidence="11" id="KW-1185">Reference proteome</keyword>
<protein>
    <submittedName>
        <fullName evidence="10">Aminopeptidase</fullName>
    </submittedName>
</protein>
<dbReference type="PANTHER" id="PTHR34448">
    <property type="entry name" value="AMINOPEPTIDASE"/>
    <property type="match status" value="1"/>
</dbReference>
<dbReference type="GO" id="GO:0008237">
    <property type="term" value="F:metallopeptidase activity"/>
    <property type="evidence" value="ECO:0007669"/>
    <property type="project" value="UniProtKB-KW"/>
</dbReference>
<reference evidence="10 11" key="1">
    <citation type="submission" date="2018-10" db="EMBL/GenBank/DDBJ databases">
        <title>Phylogenomics of Brevibacillus.</title>
        <authorList>
            <person name="Dunlap C."/>
        </authorList>
    </citation>
    <scope>NUCLEOTIDE SEQUENCE [LARGE SCALE GENOMIC DNA]</scope>
    <source>
        <strain evidence="10 11">JCM 15716</strain>
    </source>
</reference>
<dbReference type="Gene3D" id="3.40.1830.10">
    <property type="entry name" value="Thermophilic metalloprotease (M29)"/>
    <property type="match status" value="1"/>
</dbReference>
<evidence type="ECO:0000256" key="1">
    <source>
        <dbReference type="ARBA" id="ARBA00001941"/>
    </source>
</evidence>
<dbReference type="GO" id="GO:0046872">
    <property type="term" value="F:metal ion binding"/>
    <property type="evidence" value="ECO:0007669"/>
    <property type="project" value="UniProtKB-KW"/>
</dbReference>
<keyword evidence="8" id="KW-0378">Hydrolase</keyword>
<keyword evidence="5 10" id="KW-0031">Aminopeptidase</keyword>
<dbReference type="InterPro" id="IPR000787">
    <property type="entry name" value="Peptidase_M29"/>
</dbReference>
<comment type="similarity">
    <text evidence="4">Belongs to the peptidase M29 family.</text>
</comment>
<organism evidence="10 11">
    <name type="scientific">Brevibacillus fluminis</name>
    <dbReference type="NCBI Taxonomy" id="511487"/>
    <lineage>
        <taxon>Bacteria</taxon>
        <taxon>Bacillati</taxon>
        <taxon>Bacillota</taxon>
        <taxon>Bacilli</taxon>
        <taxon>Bacillales</taxon>
        <taxon>Paenibacillaceae</taxon>
        <taxon>Brevibacillus</taxon>
    </lineage>
</organism>
<evidence type="ECO:0000256" key="8">
    <source>
        <dbReference type="ARBA" id="ARBA00022801"/>
    </source>
</evidence>
<dbReference type="Proteomes" id="UP000271031">
    <property type="component" value="Unassembled WGS sequence"/>
</dbReference>
<proteinExistence type="inferred from homology"/>
<comment type="cofactor">
    <cofactor evidence="2">
        <name>Mg(2+)</name>
        <dbReference type="ChEBI" id="CHEBI:18420"/>
    </cofactor>
</comment>
<dbReference type="PANTHER" id="PTHR34448:SF3">
    <property type="entry name" value="AMINOPEPTIDASE AMPS"/>
    <property type="match status" value="1"/>
</dbReference>
<dbReference type="EMBL" id="RHHQ01000013">
    <property type="protein sequence ID" value="RNB85847.1"/>
    <property type="molecule type" value="Genomic_DNA"/>
</dbReference>
<evidence type="ECO:0000256" key="7">
    <source>
        <dbReference type="ARBA" id="ARBA00022723"/>
    </source>
</evidence>
<dbReference type="OrthoDB" id="9803993at2"/>
<dbReference type="RefSeq" id="WP_122919259.1">
    <property type="nucleotide sequence ID" value="NZ_RHHQ01000013.1"/>
</dbReference>
<accession>A0A3M8DF65</accession>
<evidence type="ECO:0000256" key="3">
    <source>
        <dbReference type="ARBA" id="ARBA00001947"/>
    </source>
</evidence>
<sequence length="410" mass="45357">MNSFETMLDRYAELVVKVGVNIQPGQTLVVSAAIDSAELVRKIARKAYEAGAKHVHFEWNDDELTRLRYDLAPDEAFEEFPMWRAKGFEEMAENGAAFLSIVASNPNLLKGVDSKRIATANRVAGKAMAKYRNYTMSDQVSWTVISAPSAAWAALVFPDLPEAERIPALWNAIFKATRCDLDNPIAAWKEHKATLHAKVTHLNEKKYRALHYKAPGTELTIQLPEGHLWIGGGSVNKDGVNFTANMPTEEVFTAPFREGVNGVVQSTKPLSYQGNLIENFSITFEKGRIVSFTAKAGQEALQRLVDMDEGSHYLGEVALVPHQSPISQSNTIFYNTLFDENASNHLAIGRAYPICLEGGADMSEEELQKRGLNESLSHVDFMIGSAEMDIDGETADGKLEPIFRGGNWAF</sequence>
<comment type="caution">
    <text evidence="10">The sequence shown here is derived from an EMBL/GenBank/DDBJ whole genome shotgun (WGS) entry which is preliminary data.</text>
</comment>
<evidence type="ECO:0000313" key="10">
    <source>
        <dbReference type="EMBL" id="RNB85847.1"/>
    </source>
</evidence>